<keyword evidence="2" id="KW-1185">Reference proteome</keyword>
<evidence type="ECO:0000313" key="1">
    <source>
        <dbReference type="EMBL" id="KJE75630.1"/>
    </source>
</evidence>
<gene>
    <name evidence="1" type="ORF">FEAC_26530</name>
</gene>
<organism evidence="1 2">
    <name type="scientific">Ferrimicrobium acidiphilum DSM 19497</name>
    <dbReference type="NCBI Taxonomy" id="1121877"/>
    <lineage>
        <taxon>Bacteria</taxon>
        <taxon>Bacillati</taxon>
        <taxon>Actinomycetota</taxon>
        <taxon>Acidimicrobiia</taxon>
        <taxon>Acidimicrobiales</taxon>
        <taxon>Acidimicrobiaceae</taxon>
        <taxon>Ferrimicrobium</taxon>
    </lineage>
</organism>
<protein>
    <submittedName>
        <fullName evidence="1">Uncharacterized protein</fullName>
    </submittedName>
</protein>
<evidence type="ECO:0000313" key="2">
    <source>
        <dbReference type="Proteomes" id="UP000032336"/>
    </source>
</evidence>
<dbReference type="AlphaFoldDB" id="A0A0D8FQR9"/>
<dbReference type="RefSeq" id="WP_035390436.1">
    <property type="nucleotide sequence ID" value="NZ_JQKF01000025.1"/>
</dbReference>
<comment type="caution">
    <text evidence="1">The sequence shown here is derived from an EMBL/GenBank/DDBJ whole genome shotgun (WGS) entry which is preliminary data.</text>
</comment>
<accession>A0A0D8FQR9</accession>
<proteinExistence type="predicted"/>
<name>A0A0D8FQR9_9ACTN</name>
<dbReference type="GeneID" id="78373659"/>
<sequence length="81" mass="8722">MAVHRLPGYCPQNGIGVEPTVLNATLNPGPDRGFIGVVDSGAERKTPIDCSSFGATVDLDVREPDFWISREPVVHEVVGFD</sequence>
<dbReference type="EMBL" id="JXUW01000034">
    <property type="protein sequence ID" value="KJE75630.1"/>
    <property type="molecule type" value="Genomic_DNA"/>
</dbReference>
<reference evidence="1 2" key="1">
    <citation type="submission" date="2015-01" db="EMBL/GenBank/DDBJ databases">
        <title>Draft genome of the acidophilic iron oxidizer Ferrimicrobium acidiphilum strain T23.</title>
        <authorList>
            <person name="Poehlein A."/>
            <person name="Eisen S."/>
            <person name="Schloemann M."/>
            <person name="Johnson B.D."/>
            <person name="Daniel R."/>
            <person name="Muehling M."/>
        </authorList>
    </citation>
    <scope>NUCLEOTIDE SEQUENCE [LARGE SCALE GENOMIC DNA]</scope>
    <source>
        <strain evidence="1 2">T23</strain>
    </source>
</reference>
<dbReference type="Proteomes" id="UP000032336">
    <property type="component" value="Unassembled WGS sequence"/>
</dbReference>